<dbReference type="CDD" id="cd07103">
    <property type="entry name" value="ALDH_F5_SSADH_GabD"/>
    <property type="match status" value="1"/>
</dbReference>
<dbReference type="PANTHER" id="PTHR43353:SF5">
    <property type="entry name" value="SUCCINATE-SEMIALDEHYDE DEHYDROGENASE, MITOCHONDRIAL"/>
    <property type="match status" value="1"/>
</dbReference>
<keyword evidence="2 4" id="KW-0560">Oxidoreductase</keyword>
<dbReference type="GO" id="GO:0004777">
    <property type="term" value="F:succinate-semialdehyde dehydrogenase (NAD+) activity"/>
    <property type="evidence" value="ECO:0007669"/>
    <property type="project" value="TreeGrafter"/>
</dbReference>
<organism evidence="6 7">
    <name type="scientific">Actinomyces weissii</name>
    <dbReference type="NCBI Taxonomy" id="675090"/>
    <lineage>
        <taxon>Bacteria</taxon>
        <taxon>Bacillati</taxon>
        <taxon>Actinomycetota</taxon>
        <taxon>Actinomycetes</taxon>
        <taxon>Actinomycetales</taxon>
        <taxon>Actinomycetaceae</taxon>
        <taxon>Actinomyces</taxon>
    </lineage>
</organism>
<name>A0A7T7S1M2_9ACTO</name>
<sequence length="498" mass="53662">MNPHPTSPDPATAERVQHLLAQVPTGVFISGEFREAATGKRFEVLNPATGEVLTTVADAGPQDAAEAMDAAARAQREWQHTAPRVRSEILRRAFELVTTTYREDLALLMTLEMGKPLDQADAEVTYGGEFLRWFAEEAVRVRGDYFRVPEGHLQALVLRRPVGPCLFITPWNFPLAMATRKAGPAFAAGCVALLKPSKETPLTALFFAKIMQEAGLPAGVLAVLPADRSREVTAPVLQDPRLRKLSFTGSTAVGKALLKEAADNVLRTSMELGGNAPFIVFPDADLDLAVDCALRPKMRNMGQACNAADHFFVHEDVHEEFVRRFAAAVAAQQVGDGTQAGVQVGPLVSAKQRDDVAALVERALGQGATAVVGGTCPHGPGYFYPPTVLTQVAVDSEIMTEEIFGPVAPVVRFRDEEELVELVNADRVGLAGYFHTRDMSRVLRLAERLEIGMLGVNSATISNAAAPFGGLKHSGMGREGGKEGIEEYLETIYVGIPV</sequence>
<dbReference type="InterPro" id="IPR016163">
    <property type="entry name" value="Ald_DH_C"/>
</dbReference>
<dbReference type="Pfam" id="PF00171">
    <property type="entry name" value="Aldedh"/>
    <property type="match status" value="1"/>
</dbReference>
<dbReference type="InterPro" id="IPR016162">
    <property type="entry name" value="Ald_DH_N"/>
</dbReference>
<evidence type="ECO:0000256" key="3">
    <source>
        <dbReference type="PROSITE-ProRule" id="PRU10007"/>
    </source>
</evidence>
<dbReference type="AlphaFoldDB" id="A0A7T7S1M2"/>
<dbReference type="InterPro" id="IPR015590">
    <property type="entry name" value="Aldehyde_DH_dom"/>
</dbReference>
<evidence type="ECO:0000256" key="4">
    <source>
        <dbReference type="RuleBase" id="RU003345"/>
    </source>
</evidence>
<evidence type="ECO:0000259" key="5">
    <source>
        <dbReference type="Pfam" id="PF00171"/>
    </source>
</evidence>
<dbReference type="Proteomes" id="UP000595895">
    <property type="component" value="Chromosome"/>
</dbReference>
<dbReference type="PROSITE" id="PS00687">
    <property type="entry name" value="ALDEHYDE_DEHYDR_GLU"/>
    <property type="match status" value="1"/>
</dbReference>
<feature type="active site" evidence="3">
    <location>
        <position position="271"/>
    </location>
</feature>
<dbReference type="RefSeq" id="WP_200275969.1">
    <property type="nucleotide sequence ID" value="NZ_CP066802.1"/>
</dbReference>
<feature type="domain" description="Aldehyde dehydrogenase" evidence="5">
    <location>
        <begin position="35"/>
        <end position="491"/>
    </location>
</feature>
<evidence type="ECO:0000256" key="1">
    <source>
        <dbReference type="ARBA" id="ARBA00009986"/>
    </source>
</evidence>
<evidence type="ECO:0000313" key="6">
    <source>
        <dbReference type="EMBL" id="QQM67408.1"/>
    </source>
</evidence>
<evidence type="ECO:0000313" key="7">
    <source>
        <dbReference type="Proteomes" id="UP000595895"/>
    </source>
</evidence>
<dbReference type="InterPro" id="IPR029510">
    <property type="entry name" value="Ald_DH_CS_GLU"/>
</dbReference>
<dbReference type="SUPFAM" id="SSF53720">
    <property type="entry name" value="ALDH-like"/>
    <property type="match status" value="1"/>
</dbReference>
<dbReference type="InterPro" id="IPR016161">
    <property type="entry name" value="Ald_DH/histidinol_DH"/>
</dbReference>
<dbReference type="FunFam" id="3.40.605.10:FF:000007">
    <property type="entry name" value="NAD/NADP-dependent betaine aldehyde dehydrogenase"/>
    <property type="match status" value="1"/>
</dbReference>
<accession>A0A7T7S1M2</accession>
<dbReference type="GO" id="GO:0009450">
    <property type="term" value="P:gamma-aminobutyric acid catabolic process"/>
    <property type="evidence" value="ECO:0007669"/>
    <property type="project" value="TreeGrafter"/>
</dbReference>
<dbReference type="InterPro" id="IPR050740">
    <property type="entry name" value="Aldehyde_DH_Superfamily"/>
</dbReference>
<dbReference type="FunFam" id="3.40.309.10:FF:000004">
    <property type="entry name" value="Succinate-semialdehyde dehydrogenase I"/>
    <property type="match status" value="1"/>
</dbReference>
<comment type="similarity">
    <text evidence="1 4">Belongs to the aldehyde dehydrogenase family.</text>
</comment>
<keyword evidence="7" id="KW-1185">Reference proteome</keyword>
<dbReference type="EMBL" id="CP066802">
    <property type="protein sequence ID" value="QQM67408.1"/>
    <property type="molecule type" value="Genomic_DNA"/>
</dbReference>
<dbReference type="KEGG" id="awe:JG540_00375"/>
<reference evidence="6 7" key="1">
    <citation type="submission" date="2020-12" db="EMBL/GenBank/DDBJ databases">
        <authorList>
            <person name="Zhou J."/>
        </authorList>
    </citation>
    <scope>NUCLEOTIDE SEQUENCE [LARGE SCALE GENOMIC DNA]</scope>
    <source>
        <strain evidence="6 7">CCUG 61299</strain>
    </source>
</reference>
<evidence type="ECO:0000256" key="2">
    <source>
        <dbReference type="ARBA" id="ARBA00023002"/>
    </source>
</evidence>
<dbReference type="Gene3D" id="3.40.605.10">
    <property type="entry name" value="Aldehyde Dehydrogenase, Chain A, domain 1"/>
    <property type="match status" value="1"/>
</dbReference>
<proteinExistence type="inferred from homology"/>
<gene>
    <name evidence="6" type="ORF">JG540_00375</name>
</gene>
<dbReference type="PANTHER" id="PTHR43353">
    <property type="entry name" value="SUCCINATE-SEMIALDEHYDE DEHYDROGENASE, MITOCHONDRIAL"/>
    <property type="match status" value="1"/>
</dbReference>
<dbReference type="Gene3D" id="3.40.309.10">
    <property type="entry name" value="Aldehyde Dehydrogenase, Chain A, domain 2"/>
    <property type="match status" value="1"/>
</dbReference>
<protein>
    <submittedName>
        <fullName evidence="6">NAD-dependent succinate-semialdehyde dehydrogenase</fullName>
    </submittedName>
</protein>